<comment type="caution">
    <text evidence="6">The sequence shown here is derived from an EMBL/GenBank/DDBJ whole genome shotgun (WGS) entry which is preliminary data.</text>
</comment>
<accession>A0A9Q1BPT7</accession>
<feature type="transmembrane region" description="Helical" evidence="5">
    <location>
        <begin position="157"/>
        <end position="179"/>
    </location>
</feature>
<reference evidence="6" key="1">
    <citation type="submission" date="2021-10" db="EMBL/GenBank/DDBJ databases">
        <title>Tropical sea cucumber genome reveals ecological adaptation and Cuvierian tubules defense mechanism.</title>
        <authorList>
            <person name="Chen T."/>
        </authorList>
    </citation>
    <scope>NUCLEOTIDE SEQUENCE</scope>
    <source>
        <strain evidence="6">Nanhai2018</strain>
        <tissue evidence="6">Muscle</tissue>
    </source>
</reference>
<dbReference type="EMBL" id="JAIZAY010000013">
    <property type="protein sequence ID" value="KAJ8030503.1"/>
    <property type="molecule type" value="Genomic_DNA"/>
</dbReference>
<evidence type="ECO:0000256" key="1">
    <source>
        <dbReference type="ARBA" id="ARBA00004370"/>
    </source>
</evidence>
<feature type="transmembrane region" description="Helical" evidence="5">
    <location>
        <begin position="53"/>
        <end position="73"/>
    </location>
</feature>
<evidence type="ECO:0000256" key="2">
    <source>
        <dbReference type="ARBA" id="ARBA00022692"/>
    </source>
</evidence>
<evidence type="ECO:0000313" key="7">
    <source>
        <dbReference type="Proteomes" id="UP001152320"/>
    </source>
</evidence>
<dbReference type="Pfam" id="PF01124">
    <property type="entry name" value="MAPEG"/>
    <property type="match status" value="1"/>
</dbReference>
<keyword evidence="7" id="KW-1185">Reference proteome</keyword>
<feature type="transmembrane region" description="Helical" evidence="5">
    <location>
        <begin position="134"/>
        <end position="150"/>
    </location>
</feature>
<comment type="subcellular location">
    <subcellularLocation>
        <location evidence="1">Membrane</location>
    </subcellularLocation>
</comment>
<dbReference type="AlphaFoldDB" id="A0A9Q1BPT7"/>
<dbReference type="OrthoDB" id="8887147at2759"/>
<dbReference type="InterPro" id="IPR023352">
    <property type="entry name" value="MAPEG-like_dom_sf"/>
</dbReference>
<feature type="transmembrane region" description="Helical" evidence="5">
    <location>
        <begin position="12"/>
        <end position="33"/>
    </location>
</feature>
<dbReference type="PANTHER" id="PTHR31004:SF1">
    <property type="entry name" value="TRANSMEMBRANE PROTEIN 79"/>
    <property type="match status" value="1"/>
</dbReference>
<dbReference type="Proteomes" id="UP001152320">
    <property type="component" value="Chromosome 13"/>
</dbReference>
<dbReference type="Gene3D" id="1.20.120.550">
    <property type="entry name" value="Membrane associated eicosanoid/glutathione metabolism-like domain"/>
    <property type="match status" value="1"/>
</dbReference>
<gene>
    <name evidence="6" type="ORF">HOLleu_26946</name>
</gene>
<protein>
    <recommendedName>
        <fullName evidence="8">MAPEG family protein</fullName>
    </recommendedName>
</protein>
<evidence type="ECO:0000256" key="3">
    <source>
        <dbReference type="ARBA" id="ARBA00022989"/>
    </source>
</evidence>
<evidence type="ECO:0000313" key="6">
    <source>
        <dbReference type="EMBL" id="KAJ8030503.1"/>
    </source>
</evidence>
<name>A0A9Q1BPT7_HOLLE</name>
<dbReference type="SUPFAM" id="SSF161084">
    <property type="entry name" value="MAPEG domain-like"/>
    <property type="match status" value="1"/>
</dbReference>
<dbReference type="GO" id="GO:0032588">
    <property type="term" value="C:trans-Golgi network membrane"/>
    <property type="evidence" value="ECO:0007669"/>
    <property type="project" value="TreeGrafter"/>
</dbReference>
<dbReference type="InterPro" id="IPR001129">
    <property type="entry name" value="Membr-assoc_MAPEG"/>
</dbReference>
<evidence type="ECO:0000256" key="5">
    <source>
        <dbReference type="SAM" id="Phobius"/>
    </source>
</evidence>
<dbReference type="GO" id="GO:0005765">
    <property type="term" value="C:lysosomal membrane"/>
    <property type="evidence" value="ECO:0007669"/>
    <property type="project" value="TreeGrafter"/>
</dbReference>
<organism evidence="6 7">
    <name type="scientific">Holothuria leucospilota</name>
    <name type="common">Black long sea cucumber</name>
    <name type="synonym">Mertensiothuria leucospilota</name>
    <dbReference type="NCBI Taxonomy" id="206669"/>
    <lineage>
        <taxon>Eukaryota</taxon>
        <taxon>Metazoa</taxon>
        <taxon>Echinodermata</taxon>
        <taxon>Eleutherozoa</taxon>
        <taxon>Echinozoa</taxon>
        <taxon>Holothuroidea</taxon>
        <taxon>Aspidochirotacea</taxon>
        <taxon>Aspidochirotida</taxon>
        <taxon>Holothuriidae</taxon>
        <taxon>Holothuria</taxon>
    </lineage>
</organism>
<proteinExistence type="predicted"/>
<sequence>MKVSAEGRRNQRHVRLSGISATVLTVVGSYLAIKYLPVPTPSTPSLINRLVFTIRLSFFSLIPLEFGTVNVAYRRFHDMDNHGSNPIKEKVDYGMAVAQRFLQNTLEQTVSHVIVQLVMCTVIPANYLPVLTVFTFWFLIGRLFFFLGYMKSPINRAFGFALTRISRIISIAMTSYYLLTNGLAFEL</sequence>
<evidence type="ECO:0000256" key="4">
    <source>
        <dbReference type="ARBA" id="ARBA00023136"/>
    </source>
</evidence>
<evidence type="ECO:0008006" key="8">
    <source>
        <dbReference type="Google" id="ProtNLM"/>
    </source>
</evidence>
<keyword evidence="4 5" id="KW-0472">Membrane</keyword>
<keyword evidence="2 5" id="KW-0812">Transmembrane</keyword>
<dbReference type="PANTHER" id="PTHR31004">
    <property type="entry name" value="TRANSMEMBRANE PROTEIN 79"/>
    <property type="match status" value="1"/>
</dbReference>
<keyword evidence="3 5" id="KW-1133">Transmembrane helix</keyword>
<dbReference type="GO" id="GO:0045055">
    <property type="term" value="P:regulated exocytosis"/>
    <property type="evidence" value="ECO:0007669"/>
    <property type="project" value="TreeGrafter"/>
</dbReference>